<evidence type="ECO:0000256" key="1">
    <source>
        <dbReference type="ARBA" id="ARBA00004141"/>
    </source>
</evidence>
<sequence>MSQNQSYFWQTTRRNVYLKRSAKWKMAMALMVVLTFSTICAAESNPDGDKNAAIIADLKENVEQEQLLKMGTAVTGTEDKLADKERDVNIKGSFIDAFTASISVILLTELGDKTFFIAAIMAMRHPRLIVFGGAIAALALMTVLSCVFGLAANFIPKLYTYYISTALFLIFGLKMLYDGYKMKPTDAQEELEEVQSDLRKREDELMRKATRKYEDPDAKRKNSNSDKEDAGETLSEGKVSVVPKANSSNGSEMQHRQRKPTSNSNSSSNNNNNNITTNNSTNVKQTSCDKTGNDVDYHNTEVLLRDGGRVVEQLKMTTFNGSPAHSASIASSNQTEQTHCDSPRSIGNNNPAASEEQNGKTEPRAPLAGHDSMHSLNTIEEGELKTRLDRDVNTALVNDPESGRRGKGQRRGATYFTMRILAQAFTMTFLAEWGDRSQLTTIILAASKDVYGVICGGILGHCICTGLAVIGGRLVASKISVRTVTIVGGIVFIGFAIYAVVMPPDDL</sequence>
<keyword evidence="4 7" id="KW-1133">Transmembrane helix</keyword>
<keyword evidence="10" id="KW-1185">Reference proteome</keyword>
<evidence type="ECO:0000256" key="8">
    <source>
        <dbReference type="SAM" id="SignalP"/>
    </source>
</evidence>
<dbReference type="GO" id="GO:0005794">
    <property type="term" value="C:Golgi apparatus"/>
    <property type="evidence" value="ECO:0007669"/>
    <property type="project" value="TreeGrafter"/>
</dbReference>
<evidence type="ECO:0000256" key="5">
    <source>
        <dbReference type="ARBA" id="ARBA00023136"/>
    </source>
</evidence>
<evidence type="ECO:0000256" key="6">
    <source>
        <dbReference type="SAM" id="MobiDB-lite"/>
    </source>
</evidence>
<name>B4JHK0_DROGR</name>
<keyword evidence="5 7" id="KW-0472">Membrane</keyword>
<evidence type="ECO:0000256" key="4">
    <source>
        <dbReference type="ARBA" id="ARBA00022989"/>
    </source>
</evidence>
<dbReference type="GO" id="GO:0015085">
    <property type="term" value="F:calcium ion transmembrane transporter activity"/>
    <property type="evidence" value="ECO:0007669"/>
    <property type="project" value="TreeGrafter"/>
</dbReference>
<dbReference type="Proteomes" id="UP000001070">
    <property type="component" value="Unassembled WGS sequence"/>
</dbReference>
<dbReference type="PROSITE" id="PS01214">
    <property type="entry name" value="UPF0016"/>
    <property type="match status" value="1"/>
</dbReference>
<feature type="transmembrane region" description="Helical" evidence="7">
    <location>
        <begin position="158"/>
        <end position="177"/>
    </location>
</feature>
<feature type="chain" id="PRO_5002809224" evidence="8">
    <location>
        <begin position="43"/>
        <end position="507"/>
    </location>
</feature>
<reference evidence="9 10" key="1">
    <citation type="journal article" date="2007" name="Nature">
        <title>Evolution of genes and genomes on the Drosophila phylogeny.</title>
        <authorList>
            <consortium name="Drosophila 12 Genomes Consortium"/>
            <person name="Clark A.G."/>
            <person name="Eisen M.B."/>
            <person name="Smith D.R."/>
            <person name="Bergman C.M."/>
            <person name="Oliver B."/>
            <person name="Markow T.A."/>
            <person name="Kaufman T.C."/>
            <person name="Kellis M."/>
            <person name="Gelbart W."/>
            <person name="Iyer V.N."/>
            <person name="Pollard D.A."/>
            <person name="Sackton T.B."/>
            <person name="Larracuente A.M."/>
            <person name="Singh N.D."/>
            <person name="Abad J.P."/>
            <person name="Abt D.N."/>
            <person name="Adryan B."/>
            <person name="Aguade M."/>
            <person name="Akashi H."/>
            <person name="Anderson W.W."/>
            <person name="Aquadro C.F."/>
            <person name="Ardell D.H."/>
            <person name="Arguello R."/>
            <person name="Artieri C.G."/>
            <person name="Barbash D.A."/>
            <person name="Barker D."/>
            <person name="Barsanti P."/>
            <person name="Batterham P."/>
            <person name="Batzoglou S."/>
            <person name="Begun D."/>
            <person name="Bhutkar A."/>
            <person name="Blanco E."/>
            <person name="Bosak S.A."/>
            <person name="Bradley R.K."/>
            <person name="Brand A.D."/>
            <person name="Brent M.R."/>
            <person name="Brooks A.N."/>
            <person name="Brown R.H."/>
            <person name="Butlin R.K."/>
            <person name="Caggese C."/>
            <person name="Calvi B.R."/>
            <person name="Bernardo de Carvalho A."/>
            <person name="Caspi A."/>
            <person name="Castrezana S."/>
            <person name="Celniker S.E."/>
            <person name="Chang J.L."/>
            <person name="Chapple C."/>
            <person name="Chatterji S."/>
            <person name="Chinwalla A."/>
            <person name="Civetta A."/>
            <person name="Clifton S.W."/>
            <person name="Comeron J.M."/>
            <person name="Costello J.C."/>
            <person name="Coyne J.A."/>
            <person name="Daub J."/>
            <person name="David R.G."/>
            <person name="Delcher A.L."/>
            <person name="Delehaunty K."/>
            <person name="Do C.B."/>
            <person name="Ebling H."/>
            <person name="Edwards K."/>
            <person name="Eickbush T."/>
            <person name="Evans J.D."/>
            <person name="Filipski A."/>
            <person name="Findeiss S."/>
            <person name="Freyhult E."/>
            <person name="Fulton L."/>
            <person name="Fulton R."/>
            <person name="Garcia A.C."/>
            <person name="Gardiner A."/>
            <person name="Garfield D.A."/>
            <person name="Garvin B.E."/>
            <person name="Gibson G."/>
            <person name="Gilbert D."/>
            <person name="Gnerre S."/>
            <person name="Godfrey J."/>
            <person name="Good R."/>
            <person name="Gotea V."/>
            <person name="Gravely B."/>
            <person name="Greenberg A.J."/>
            <person name="Griffiths-Jones S."/>
            <person name="Gross S."/>
            <person name="Guigo R."/>
            <person name="Gustafson E.A."/>
            <person name="Haerty W."/>
            <person name="Hahn M.W."/>
            <person name="Halligan D.L."/>
            <person name="Halpern A.L."/>
            <person name="Halter G.M."/>
            <person name="Han M.V."/>
            <person name="Heger A."/>
            <person name="Hillier L."/>
            <person name="Hinrichs A.S."/>
            <person name="Holmes I."/>
            <person name="Hoskins R.A."/>
            <person name="Hubisz M.J."/>
            <person name="Hultmark D."/>
            <person name="Huntley M.A."/>
            <person name="Jaffe D.B."/>
            <person name="Jagadeeshan S."/>
            <person name="Jeck W.R."/>
            <person name="Johnson J."/>
            <person name="Jones C.D."/>
            <person name="Jordan W.C."/>
            <person name="Karpen G.H."/>
            <person name="Kataoka E."/>
            <person name="Keightley P.D."/>
            <person name="Kheradpour P."/>
            <person name="Kirkness E.F."/>
            <person name="Koerich L.B."/>
            <person name="Kristiansen K."/>
            <person name="Kudrna D."/>
            <person name="Kulathinal R.J."/>
            <person name="Kumar S."/>
            <person name="Kwok R."/>
            <person name="Lander E."/>
            <person name="Langley C.H."/>
            <person name="Lapoint R."/>
            <person name="Lazzaro B.P."/>
            <person name="Lee S.J."/>
            <person name="Levesque L."/>
            <person name="Li R."/>
            <person name="Lin C.F."/>
            <person name="Lin M.F."/>
            <person name="Lindblad-Toh K."/>
            <person name="Llopart A."/>
            <person name="Long M."/>
            <person name="Low L."/>
            <person name="Lozovsky E."/>
            <person name="Lu J."/>
            <person name="Luo M."/>
            <person name="Machado C.A."/>
            <person name="Makalowski W."/>
            <person name="Marzo M."/>
            <person name="Matsuda M."/>
            <person name="Matzkin L."/>
            <person name="McAllister B."/>
            <person name="McBride C.S."/>
            <person name="McKernan B."/>
            <person name="McKernan K."/>
            <person name="Mendez-Lago M."/>
            <person name="Minx P."/>
            <person name="Mollenhauer M.U."/>
            <person name="Montooth K."/>
            <person name="Mount S.M."/>
            <person name="Mu X."/>
            <person name="Myers E."/>
            <person name="Negre B."/>
            <person name="Newfeld S."/>
            <person name="Nielsen R."/>
            <person name="Noor M.A."/>
            <person name="O'Grady P."/>
            <person name="Pachter L."/>
            <person name="Papaceit M."/>
            <person name="Parisi M.J."/>
            <person name="Parisi M."/>
            <person name="Parts L."/>
            <person name="Pedersen J.S."/>
            <person name="Pesole G."/>
            <person name="Phillippy A.M."/>
            <person name="Ponting C.P."/>
            <person name="Pop M."/>
            <person name="Porcelli D."/>
            <person name="Powell J.R."/>
            <person name="Prohaska S."/>
            <person name="Pruitt K."/>
            <person name="Puig M."/>
            <person name="Quesneville H."/>
            <person name="Ram K.R."/>
            <person name="Rand D."/>
            <person name="Rasmussen M.D."/>
            <person name="Reed L.K."/>
            <person name="Reenan R."/>
            <person name="Reily A."/>
            <person name="Remington K.A."/>
            <person name="Rieger T.T."/>
            <person name="Ritchie M.G."/>
            <person name="Robin C."/>
            <person name="Rogers Y.H."/>
            <person name="Rohde C."/>
            <person name="Rozas J."/>
            <person name="Rubenfield M.J."/>
            <person name="Ruiz A."/>
            <person name="Russo S."/>
            <person name="Salzberg S.L."/>
            <person name="Sanchez-Gracia A."/>
            <person name="Saranga D.J."/>
            <person name="Sato H."/>
            <person name="Schaeffer S.W."/>
            <person name="Schatz M.C."/>
            <person name="Schlenke T."/>
            <person name="Schwartz R."/>
            <person name="Segarra C."/>
            <person name="Singh R.S."/>
            <person name="Sirot L."/>
            <person name="Sirota M."/>
            <person name="Sisneros N.B."/>
            <person name="Smith C.D."/>
            <person name="Smith T.F."/>
            <person name="Spieth J."/>
            <person name="Stage D.E."/>
            <person name="Stark A."/>
            <person name="Stephan W."/>
            <person name="Strausberg R.L."/>
            <person name="Strempel S."/>
            <person name="Sturgill D."/>
            <person name="Sutton G."/>
            <person name="Sutton G.G."/>
            <person name="Tao W."/>
            <person name="Teichmann S."/>
            <person name="Tobari Y.N."/>
            <person name="Tomimura Y."/>
            <person name="Tsolas J.M."/>
            <person name="Valente V.L."/>
            <person name="Venter E."/>
            <person name="Venter J.C."/>
            <person name="Vicario S."/>
            <person name="Vieira F.G."/>
            <person name="Vilella A.J."/>
            <person name="Villasante A."/>
            <person name="Walenz B."/>
            <person name="Wang J."/>
            <person name="Wasserman M."/>
            <person name="Watts T."/>
            <person name="Wilson D."/>
            <person name="Wilson R.K."/>
            <person name="Wing R.A."/>
            <person name="Wolfner M.F."/>
            <person name="Wong A."/>
            <person name="Wong G.K."/>
            <person name="Wu C.I."/>
            <person name="Wu G."/>
            <person name="Yamamoto D."/>
            <person name="Yang H.P."/>
            <person name="Yang S.P."/>
            <person name="Yorke J.A."/>
            <person name="Yoshida K."/>
            <person name="Zdobnov E."/>
            <person name="Zhang P."/>
            <person name="Zhang Y."/>
            <person name="Zimin A.V."/>
            <person name="Baldwin J."/>
            <person name="Abdouelleil A."/>
            <person name="Abdulkadir J."/>
            <person name="Abebe A."/>
            <person name="Abera B."/>
            <person name="Abreu J."/>
            <person name="Acer S.C."/>
            <person name="Aftuck L."/>
            <person name="Alexander A."/>
            <person name="An P."/>
            <person name="Anderson E."/>
            <person name="Anderson S."/>
            <person name="Arachi H."/>
            <person name="Azer M."/>
            <person name="Bachantsang P."/>
            <person name="Barry A."/>
            <person name="Bayul T."/>
            <person name="Berlin A."/>
            <person name="Bessette D."/>
            <person name="Bloom T."/>
            <person name="Blye J."/>
            <person name="Boguslavskiy L."/>
            <person name="Bonnet C."/>
            <person name="Boukhgalter B."/>
            <person name="Bourzgui I."/>
            <person name="Brown A."/>
            <person name="Cahill P."/>
            <person name="Channer S."/>
            <person name="Cheshatsang Y."/>
            <person name="Chuda L."/>
            <person name="Citroen M."/>
            <person name="Collymore A."/>
            <person name="Cooke P."/>
            <person name="Costello M."/>
            <person name="D'Aco K."/>
            <person name="Daza R."/>
            <person name="De Haan G."/>
            <person name="DeGray S."/>
            <person name="DeMaso C."/>
            <person name="Dhargay N."/>
            <person name="Dooley K."/>
            <person name="Dooley E."/>
            <person name="Doricent M."/>
            <person name="Dorje P."/>
            <person name="Dorjee K."/>
            <person name="Dupes A."/>
            <person name="Elong R."/>
            <person name="Falk J."/>
            <person name="Farina A."/>
            <person name="Faro S."/>
            <person name="Ferguson D."/>
            <person name="Fisher S."/>
            <person name="Foley C.D."/>
            <person name="Franke A."/>
            <person name="Friedrich D."/>
            <person name="Gadbois L."/>
            <person name="Gearin G."/>
            <person name="Gearin C.R."/>
            <person name="Giannoukos G."/>
            <person name="Goode T."/>
            <person name="Graham J."/>
            <person name="Grandbois E."/>
            <person name="Grewal S."/>
            <person name="Gyaltsen K."/>
            <person name="Hafez N."/>
            <person name="Hagos B."/>
            <person name="Hall J."/>
            <person name="Henson C."/>
            <person name="Hollinger A."/>
            <person name="Honan T."/>
            <person name="Huard M.D."/>
            <person name="Hughes L."/>
            <person name="Hurhula B."/>
            <person name="Husby M.E."/>
            <person name="Kamat A."/>
            <person name="Kanga B."/>
            <person name="Kashin S."/>
            <person name="Khazanovich D."/>
            <person name="Kisner P."/>
            <person name="Lance K."/>
            <person name="Lara M."/>
            <person name="Lee W."/>
            <person name="Lennon N."/>
            <person name="Letendre F."/>
            <person name="LeVine R."/>
            <person name="Lipovsky A."/>
            <person name="Liu X."/>
            <person name="Liu J."/>
            <person name="Liu S."/>
            <person name="Lokyitsang T."/>
            <person name="Lokyitsang Y."/>
            <person name="Lubonja R."/>
            <person name="Lui A."/>
            <person name="MacDonald P."/>
            <person name="Magnisalis V."/>
            <person name="Maru K."/>
            <person name="Matthews C."/>
            <person name="McCusker W."/>
            <person name="McDonough S."/>
            <person name="Mehta T."/>
            <person name="Meldrim J."/>
            <person name="Meneus L."/>
            <person name="Mihai O."/>
            <person name="Mihalev A."/>
            <person name="Mihova T."/>
            <person name="Mittelman R."/>
            <person name="Mlenga V."/>
            <person name="Montmayeur A."/>
            <person name="Mulrain L."/>
            <person name="Navidi A."/>
            <person name="Naylor J."/>
            <person name="Negash T."/>
            <person name="Nguyen T."/>
            <person name="Nguyen N."/>
            <person name="Nicol R."/>
            <person name="Norbu C."/>
            <person name="Norbu N."/>
            <person name="Novod N."/>
            <person name="O'Neill B."/>
            <person name="Osman S."/>
            <person name="Markiewicz E."/>
            <person name="Oyono O.L."/>
            <person name="Patti C."/>
            <person name="Phunkhang P."/>
            <person name="Pierre F."/>
            <person name="Priest M."/>
            <person name="Raghuraman S."/>
            <person name="Rege F."/>
            <person name="Reyes R."/>
            <person name="Rise C."/>
            <person name="Rogov P."/>
            <person name="Ross K."/>
            <person name="Ryan E."/>
            <person name="Settipalli S."/>
            <person name="Shea T."/>
            <person name="Sherpa N."/>
            <person name="Shi L."/>
            <person name="Shih D."/>
            <person name="Sparrow T."/>
            <person name="Spaulding J."/>
            <person name="Stalker J."/>
            <person name="Stange-Thomann N."/>
            <person name="Stavropoulos S."/>
            <person name="Stone C."/>
            <person name="Strader C."/>
            <person name="Tesfaye S."/>
            <person name="Thomson T."/>
            <person name="Thoulutsang Y."/>
            <person name="Thoulutsang D."/>
            <person name="Topham K."/>
            <person name="Topping I."/>
            <person name="Tsamla T."/>
            <person name="Vassiliev H."/>
            <person name="Vo A."/>
            <person name="Wangchuk T."/>
            <person name="Wangdi T."/>
            <person name="Weiand M."/>
            <person name="Wilkinson J."/>
            <person name="Wilson A."/>
            <person name="Yadav S."/>
            <person name="Young G."/>
            <person name="Yu Q."/>
            <person name="Zembek L."/>
            <person name="Zhong D."/>
            <person name="Zimmer A."/>
            <person name="Zwirko Z."/>
            <person name="Jaffe D.B."/>
            <person name="Alvarez P."/>
            <person name="Brockman W."/>
            <person name="Butler J."/>
            <person name="Chin C."/>
            <person name="Gnerre S."/>
            <person name="Grabherr M."/>
            <person name="Kleber M."/>
            <person name="Mauceli E."/>
            <person name="MacCallum I."/>
        </authorList>
    </citation>
    <scope>NUCLEOTIDE SEQUENCE [LARGE SCALE GENOMIC DNA]</scope>
    <source>
        <strain evidence="10">Tucson 15287-2541.00</strain>
    </source>
</reference>
<feature type="compositionally biased region" description="Basic and acidic residues" evidence="6">
    <location>
        <begin position="208"/>
        <end position="230"/>
    </location>
</feature>
<dbReference type="AlphaFoldDB" id="B4JHK0"/>
<keyword evidence="3 7" id="KW-0812">Transmembrane</keyword>
<feature type="compositionally biased region" description="Polar residues" evidence="6">
    <location>
        <begin position="345"/>
        <end position="356"/>
    </location>
</feature>
<feature type="transmembrane region" description="Helical" evidence="7">
    <location>
        <begin position="128"/>
        <end position="152"/>
    </location>
</feature>
<dbReference type="STRING" id="7222.B4JHK0"/>
<evidence type="ECO:0000313" key="9">
    <source>
        <dbReference type="EMBL" id="EDV92827.1"/>
    </source>
</evidence>
<dbReference type="GO" id="GO:0032472">
    <property type="term" value="P:Golgi calcium ion transport"/>
    <property type="evidence" value="ECO:0007669"/>
    <property type="project" value="TreeGrafter"/>
</dbReference>
<dbReference type="PANTHER" id="PTHR12608">
    <property type="entry name" value="TRANSMEMBRANE PROTEIN HTP-1 RELATED"/>
    <property type="match status" value="1"/>
</dbReference>
<dbReference type="HOGENOM" id="CLU_040186_0_2_1"/>
<dbReference type="GO" id="GO:0016020">
    <property type="term" value="C:membrane"/>
    <property type="evidence" value="ECO:0007669"/>
    <property type="project" value="UniProtKB-SubCell"/>
</dbReference>
<protein>
    <submittedName>
        <fullName evidence="9">GH18975</fullName>
    </submittedName>
</protein>
<dbReference type="OMA" id="VIGHCIC"/>
<comment type="subcellular location">
    <subcellularLocation>
        <location evidence="1">Membrane</location>
        <topology evidence="1">Multi-pass membrane protein</topology>
    </subcellularLocation>
</comment>
<evidence type="ECO:0000313" key="10">
    <source>
        <dbReference type="Proteomes" id="UP000001070"/>
    </source>
</evidence>
<feature type="compositionally biased region" description="Low complexity" evidence="6">
    <location>
        <begin position="261"/>
        <end position="282"/>
    </location>
</feature>
<feature type="region of interest" description="Disordered" evidence="6">
    <location>
        <begin position="321"/>
        <end position="376"/>
    </location>
</feature>
<feature type="transmembrane region" description="Helical" evidence="7">
    <location>
        <begin position="483"/>
        <end position="501"/>
    </location>
</feature>
<dbReference type="eggNOG" id="KOG2881">
    <property type="taxonomic scope" value="Eukaryota"/>
</dbReference>
<evidence type="ECO:0000256" key="7">
    <source>
        <dbReference type="SAM" id="Phobius"/>
    </source>
</evidence>
<dbReference type="InterPro" id="IPR049555">
    <property type="entry name" value="GDT1-like_CS"/>
</dbReference>
<dbReference type="OrthoDB" id="442680at2759"/>
<dbReference type="KEGG" id="dgr:6564189"/>
<feature type="signal peptide" evidence="8">
    <location>
        <begin position="1"/>
        <end position="42"/>
    </location>
</feature>
<dbReference type="EMBL" id="CH916369">
    <property type="protein sequence ID" value="EDV92827.1"/>
    <property type="molecule type" value="Genomic_DNA"/>
</dbReference>
<evidence type="ECO:0000256" key="3">
    <source>
        <dbReference type="ARBA" id="ARBA00022692"/>
    </source>
</evidence>
<gene>
    <name evidence="9" type="primary">Dgri\GH18975</name>
    <name evidence="9" type="ORF">Dgri_GH18975</name>
</gene>
<dbReference type="FunCoup" id="B4JHK0">
    <property type="interactions" value="1765"/>
</dbReference>
<keyword evidence="8" id="KW-0732">Signal</keyword>
<feature type="transmembrane region" description="Helical" evidence="7">
    <location>
        <begin position="450"/>
        <end position="471"/>
    </location>
</feature>
<accession>B4JHK0</accession>
<dbReference type="PANTHER" id="PTHR12608:SF1">
    <property type="entry name" value="TRANSMEMBRANE PROTEIN 165"/>
    <property type="match status" value="1"/>
</dbReference>
<dbReference type="GO" id="GO:0032468">
    <property type="term" value="P:Golgi calcium ion homeostasis"/>
    <property type="evidence" value="ECO:0007669"/>
    <property type="project" value="TreeGrafter"/>
</dbReference>
<comment type="similarity">
    <text evidence="2">Belongs to the GDT1 family.</text>
</comment>
<dbReference type="InParanoid" id="B4JHK0"/>
<dbReference type="InterPro" id="IPR001727">
    <property type="entry name" value="GDT1-like"/>
</dbReference>
<proteinExistence type="inferred from homology"/>
<feature type="transmembrane region" description="Helical" evidence="7">
    <location>
        <begin position="412"/>
        <end position="430"/>
    </location>
</feature>
<organism evidence="10">
    <name type="scientific">Drosophila grimshawi</name>
    <name type="common">Hawaiian fruit fly</name>
    <name type="synonym">Idiomyia grimshawi</name>
    <dbReference type="NCBI Taxonomy" id="7222"/>
    <lineage>
        <taxon>Eukaryota</taxon>
        <taxon>Metazoa</taxon>
        <taxon>Ecdysozoa</taxon>
        <taxon>Arthropoda</taxon>
        <taxon>Hexapoda</taxon>
        <taxon>Insecta</taxon>
        <taxon>Pterygota</taxon>
        <taxon>Neoptera</taxon>
        <taxon>Endopterygota</taxon>
        <taxon>Diptera</taxon>
        <taxon>Brachycera</taxon>
        <taxon>Muscomorpha</taxon>
        <taxon>Ephydroidea</taxon>
        <taxon>Drosophilidae</taxon>
        <taxon>Drosophila</taxon>
        <taxon>Hawaiian Drosophila</taxon>
    </lineage>
</organism>
<evidence type="ECO:0000256" key="2">
    <source>
        <dbReference type="ARBA" id="ARBA00009190"/>
    </source>
</evidence>
<dbReference type="Pfam" id="PF01169">
    <property type="entry name" value="GDT1"/>
    <property type="match status" value="2"/>
</dbReference>
<dbReference type="GO" id="GO:0005384">
    <property type="term" value="F:manganese ion transmembrane transporter activity"/>
    <property type="evidence" value="ECO:0007669"/>
    <property type="project" value="TreeGrafter"/>
</dbReference>
<feature type="compositionally biased region" description="Polar residues" evidence="6">
    <location>
        <begin position="321"/>
        <end position="337"/>
    </location>
</feature>
<dbReference type="PhylomeDB" id="B4JHK0"/>
<feature type="region of interest" description="Disordered" evidence="6">
    <location>
        <begin position="208"/>
        <end position="295"/>
    </location>
</feature>